<dbReference type="InterPro" id="IPR001320">
    <property type="entry name" value="Iontro_rcpt_C"/>
</dbReference>
<evidence type="ECO:0000256" key="4">
    <source>
        <dbReference type="ARBA" id="ARBA00022692"/>
    </source>
</evidence>
<dbReference type="Proteomes" id="UP001487740">
    <property type="component" value="Unassembled WGS sequence"/>
</dbReference>
<comment type="subcellular location">
    <subcellularLocation>
        <location evidence="1">Cell membrane</location>
        <topology evidence="1">Multi-pass membrane protein</topology>
    </subcellularLocation>
</comment>
<gene>
    <name evidence="10" type="ORF">O3P69_000674</name>
</gene>
<evidence type="ECO:0000256" key="1">
    <source>
        <dbReference type="ARBA" id="ARBA00004651"/>
    </source>
</evidence>
<dbReference type="Pfam" id="PF00060">
    <property type="entry name" value="Lig_chan"/>
    <property type="match status" value="1"/>
</dbReference>
<dbReference type="GO" id="GO:0050906">
    <property type="term" value="P:detection of stimulus involved in sensory perception"/>
    <property type="evidence" value="ECO:0007669"/>
    <property type="project" value="UniProtKB-ARBA"/>
</dbReference>
<protein>
    <recommendedName>
        <fullName evidence="9">Ionotropic glutamate receptor C-terminal domain-containing protein</fullName>
    </recommendedName>
</protein>
<dbReference type="AlphaFoldDB" id="A0AAW0UVS2"/>
<comment type="similarity">
    <text evidence="2">Belongs to the glutamate-gated ion channel (TC 1.A.10.1) family.</text>
</comment>
<dbReference type="GO" id="GO:0015276">
    <property type="term" value="F:ligand-gated monoatomic ion channel activity"/>
    <property type="evidence" value="ECO:0007669"/>
    <property type="project" value="InterPro"/>
</dbReference>
<keyword evidence="8" id="KW-0325">Glycoprotein</keyword>
<evidence type="ECO:0000256" key="3">
    <source>
        <dbReference type="ARBA" id="ARBA00022475"/>
    </source>
</evidence>
<evidence type="ECO:0000256" key="5">
    <source>
        <dbReference type="ARBA" id="ARBA00022989"/>
    </source>
</evidence>
<proteinExistence type="inferred from homology"/>
<keyword evidence="3" id="KW-1003">Cell membrane</keyword>
<feature type="domain" description="Ionotropic glutamate receptor C-terminal" evidence="9">
    <location>
        <begin position="17"/>
        <end position="120"/>
    </location>
</feature>
<evidence type="ECO:0000313" key="11">
    <source>
        <dbReference type="Proteomes" id="UP001487740"/>
    </source>
</evidence>
<keyword evidence="11" id="KW-1185">Reference proteome</keyword>
<evidence type="ECO:0000256" key="6">
    <source>
        <dbReference type="ARBA" id="ARBA00023136"/>
    </source>
</evidence>
<comment type="caution">
    <text evidence="10">The sequence shown here is derived from an EMBL/GenBank/DDBJ whole genome shotgun (WGS) entry which is preliminary data.</text>
</comment>
<dbReference type="EMBL" id="JARAKH010000007">
    <property type="protein sequence ID" value="KAK8402422.1"/>
    <property type="molecule type" value="Genomic_DNA"/>
</dbReference>
<organism evidence="10 11">
    <name type="scientific">Scylla paramamosain</name>
    <name type="common">Mud crab</name>
    <dbReference type="NCBI Taxonomy" id="85552"/>
    <lineage>
        <taxon>Eukaryota</taxon>
        <taxon>Metazoa</taxon>
        <taxon>Ecdysozoa</taxon>
        <taxon>Arthropoda</taxon>
        <taxon>Crustacea</taxon>
        <taxon>Multicrustacea</taxon>
        <taxon>Malacostraca</taxon>
        <taxon>Eumalacostraca</taxon>
        <taxon>Eucarida</taxon>
        <taxon>Decapoda</taxon>
        <taxon>Pleocyemata</taxon>
        <taxon>Brachyura</taxon>
        <taxon>Eubrachyura</taxon>
        <taxon>Portunoidea</taxon>
        <taxon>Portunidae</taxon>
        <taxon>Portuninae</taxon>
        <taxon>Scylla</taxon>
    </lineage>
</organism>
<dbReference type="Gene3D" id="1.10.287.70">
    <property type="match status" value="1"/>
</dbReference>
<keyword evidence="6" id="KW-0472">Membrane</keyword>
<keyword evidence="5" id="KW-1133">Transmembrane helix</keyword>
<evidence type="ECO:0000256" key="8">
    <source>
        <dbReference type="ARBA" id="ARBA00023180"/>
    </source>
</evidence>
<reference evidence="10 11" key="1">
    <citation type="submission" date="2023-03" db="EMBL/GenBank/DDBJ databases">
        <title>High-quality genome of Scylla paramamosain provides insights in environmental adaptation.</title>
        <authorList>
            <person name="Zhang L."/>
        </authorList>
    </citation>
    <scope>NUCLEOTIDE SEQUENCE [LARGE SCALE GENOMIC DNA]</scope>
    <source>
        <strain evidence="10">LZ_2023a</strain>
        <tissue evidence="10">Muscle</tissue>
    </source>
</reference>
<dbReference type="PANTHER" id="PTHR42643:SF24">
    <property type="entry name" value="IONOTROPIC RECEPTOR 60A"/>
    <property type="match status" value="1"/>
</dbReference>
<dbReference type="GO" id="GO:0005886">
    <property type="term" value="C:plasma membrane"/>
    <property type="evidence" value="ECO:0007669"/>
    <property type="project" value="UniProtKB-SubCell"/>
</dbReference>
<accession>A0AAW0UVS2</accession>
<name>A0AAW0UVS2_SCYPA</name>
<evidence type="ECO:0000259" key="9">
    <source>
        <dbReference type="Pfam" id="PF00060"/>
    </source>
</evidence>
<sequence>MSLWLLQKIWSWLDREAMLAVETALFFSWGVLMESPPPRHPQQDSGRILVGWWLLTATVIATAYRSSLVAHLTVLSFPSPIDSMEDLASRPDWSWGCRDFKGSIFLFFNQTKDPIMREVYKNCEFCETEEGLGKVLAGKFSYIDFESILTRALGKTHQRDWQSTCLPPEFVPL</sequence>
<keyword evidence="4" id="KW-0812">Transmembrane</keyword>
<dbReference type="InterPro" id="IPR052192">
    <property type="entry name" value="Insect_Ionotropic_Sensory_Rcpt"/>
</dbReference>
<evidence type="ECO:0000313" key="10">
    <source>
        <dbReference type="EMBL" id="KAK8402422.1"/>
    </source>
</evidence>
<evidence type="ECO:0000256" key="2">
    <source>
        <dbReference type="ARBA" id="ARBA00008685"/>
    </source>
</evidence>
<evidence type="ECO:0000256" key="7">
    <source>
        <dbReference type="ARBA" id="ARBA00023170"/>
    </source>
</evidence>
<dbReference type="PANTHER" id="PTHR42643">
    <property type="entry name" value="IONOTROPIC RECEPTOR 20A-RELATED"/>
    <property type="match status" value="1"/>
</dbReference>
<keyword evidence="7" id="KW-0675">Receptor</keyword>